<feature type="transmembrane region" description="Helical" evidence="1">
    <location>
        <begin position="123"/>
        <end position="142"/>
    </location>
</feature>
<organism evidence="3 4">
    <name type="scientific">Arthrobacter deserti</name>
    <dbReference type="NCBI Taxonomy" id="1742687"/>
    <lineage>
        <taxon>Bacteria</taxon>
        <taxon>Bacillati</taxon>
        <taxon>Actinomycetota</taxon>
        <taxon>Actinomycetes</taxon>
        <taxon>Micrococcales</taxon>
        <taxon>Micrococcaceae</taxon>
        <taxon>Arthrobacter</taxon>
    </lineage>
</organism>
<gene>
    <name evidence="3" type="ORF">HER39_10100</name>
</gene>
<keyword evidence="2" id="KW-0732">Signal</keyword>
<name>A0ABX1JP99_9MICC</name>
<evidence type="ECO:0000313" key="3">
    <source>
        <dbReference type="EMBL" id="NKX50911.1"/>
    </source>
</evidence>
<evidence type="ECO:0000256" key="1">
    <source>
        <dbReference type="SAM" id="Phobius"/>
    </source>
</evidence>
<keyword evidence="4" id="KW-1185">Reference proteome</keyword>
<keyword evidence="1" id="KW-0472">Membrane</keyword>
<accession>A0ABX1JP99</accession>
<evidence type="ECO:0008006" key="5">
    <source>
        <dbReference type="Google" id="ProtNLM"/>
    </source>
</evidence>
<keyword evidence="1" id="KW-1133">Transmembrane helix</keyword>
<feature type="transmembrane region" description="Helical" evidence="1">
    <location>
        <begin position="61"/>
        <end position="82"/>
    </location>
</feature>
<sequence length="177" mass="17449">MQANPLWRLLRPAAVSSAVLSLSAGAHVAGGGTLPAPGILAALAALVMLPATVLAGRRLGLASLAGLLGGGQLVLHEAFTALGVSVRCVPRGAAGTLHAWHTFPGDVSALDCPAAGLGHSTGGAAMTVAHILATVLAGLMLLKGEQALWALRSWLHPLVCLPAAAALPAAGTRPAAP</sequence>
<reference evidence="3 4" key="1">
    <citation type="submission" date="2020-04" db="EMBL/GenBank/DDBJ databases">
        <authorList>
            <person name="Liu S."/>
        </authorList>
    </citation>
    <scope>NUCLEOTIDE SEQUENCE [LARGE SCALE GENOMIC DNA]</scope>
    <source>
        <strain evidence="3 4">CGMCC 1.15091</strain>
    </source>
</reference>
<proteinExistence type="predicted"/>
<protein>
    <recommendedName>
        <fullName evidence="5">MFS transporter</fullName>
    </recommendedName>
</protein>
<evidence type="ECO:0000313" key="4">
    <source>
        <dbReference type="Proteomes" id="UP000523795"/>
    </source>
</evidence>
<feature type="signal peptide" evidence="2">
    <location>
        <begin position="1"/>
        <end position="28"/>
    </location>
</feature>
<feature type="non-terminal residue" evidence="3">
    <location>
        <position position="177"/>
    </location>
</feature>
<keyword evidence="1" id="KW-0812">Transmembrane</keyword>
<comment type="caution">
    <text evidence="3">The sequence shown here is derived from an EMBL/GenBank/DDBJ whole genome shotgun (WGS) entry which is preliminary data.</text>
</comment>
<dbReference type="Proteomes" id="UP000523795">
    <property type="component" value="Unassembled WGS sequence"/>
</dbReference>
<dbReference type="EMBL" id="JAAZSR010000143">
    <property type="protein sequence ID" value="NKX50911.1"/>
    <property type="molecule type" value="Genomic_DNA"/>
</dbReference>
<evidence type="ECO:0000256" key="2">
    <source>
        <dbReference type="SAM" id="SignalP"/>
    </source>
</evidence>
<feature type="chain" id="PRO_5046521828" description="MFS transporter" evidence="2">
    <location>
        <begin position="29"/>
        <end position="177"/>
    </location>
</feature>
<feature type="transmembrane region" description="Helical" evidence="1">
    <location>
        <begin position="35"/>
        <end position="54"/>
    </location>
</feature>